<feature type="compositionally biased region" description="Polar residues" evidence="1">
    <location>
        <begin position="54"/>
        <end position="108"/>
    </location>
</feature>
<dbReference type="Proteomes" id="UP000177418">
    <property type="component" value="Unassembled WGS sequence"/>
</dbReference>
<evidence type="ECO:0000313" key="3">
    <source>
        <dbReference type="EMBL" id="OGK55596.1"/>
    </source>
</evidence>
<organism evidence="3 4">
    <name type="scientific">Candidatus Roizmanbacteria bacterium RIFCSPLOWO2_02_FULL_36_11</name>
    <dbReference type="NCBI Taxonomy" id="1802071"/>
    <lineage>
        <taxon>Bacteria</taxon>
        <taxon>Candidatus Roizmaniibacteriota</taxon>
    </lineage>
</organism>
<feature type="region of interest" description="Disordered" evidence="1">
    <location>
        <begin position="54"/>
        <end position="123"/>
    </location>
</feature>
<comment type="caution">
    <text evidence="3">The sequence shown here is derived from an EMBL/GenBank/DDBJ whole genome shotgun (WGS) entry which is preliminary data.</text>
</comment>
<accession>A0A1F7JJ31</accession>
<gene>
    <name evidence="3" type="ORF">A3H78_01425</name>
</gene>
<evidence type="ECO:0000313" key="4">
    <source>
        <dbReference type="Proteomes" id="UP000177418"/>
    </source>
</evidence>
<proteinExistence type="predicted"/>
<protein>
    <submittedName>
        <fullName evidence="3">Uncharacterized protein</fullName>
    </submittedName>
</protein>
<sequence length="806" mass="88372">MNDELFSPEGSKKRIILFVSVLTVAFLVALVFVFLSVKSKQAGFSVEKAREQIQNQSSVKSGSENPQTSGKDITTNTNQIDSTNRKTTQTEGQTPSNQNNLPQGTNPDSNQGGSGQSMQGNTNSQIAIGGQSVEKRMTSNSIAKDVPKVQFDRYQINIPLPILPETVYSYPLKNNFVKEDAISLANKFGMNPESFETQNDYLIVTDNTKSDSNGFLSLHKFSGAFTFLSGGNHFANTSSQDPIDIAKQYMTDIGFSDPEIQVTATYQKTDAPNITFVEAHWIDSKTNLANMEVVSTLNLDTKIPLSSIKTGVVNASAIADPKIYNASDGGNGRERPNQYNTITIGVSQVDDQIIAVTSTLRQKLSAQNRTTAQYLITPDEALKRAQNGQIEFSLVLPSGAGFVDINKLTPSDVVIGQNATLTDFILSYIDKTPNRSHDEYRPYYLMRGNAQVSGYRVSFVQLVSATQQITSSASVLGTSTSRLLAQNSSDTTISNEGDNNALEYGTFQFKAEPTLPPDNPPAGQCPFFTNCYQPKDLCGKICFYPSTLAEARKEGDVGRSWYYIPCDNETIQADSTTQTKWFAARTKALAACNPANASTCPVPSDLKKAVAERCYHITTASPFIYLYNLPQKTKTSVSVLPFGGATYADPKFSNLSSQTWDVTNSQSPLYYEFDAKTVLPKIKPLHDKSSGYKVQKSQLLDFIKNKLAPHFGLKTEETSGLSAEVKRELNNLPEGLIKVSFVEQELLSKYLPIKVNPQPKSTSRIILYLSPTTSEESVLPPKLSPITRTGFSVVEVGVMVDPNTQF</sequence>
<keyword evidence="2" id="KW-0472">Membrane</keyword>
<name>A0A1F7JJ31_9BACT</name>
<dbReference type="EMBL" id="MGAV01000001">
    <property type="protein sequence ID" value="OGK55596.1"/>
    <property type="molecule type" value="Genomic_DNA"/>
</dbReference>
<evidence type="ECO:0000256" key="2">
    <source>
        <dbReference type="SAM" id="Phobius"/>
    </source>
</evidence>
<keyword evidence="2" id="KW-0812">Transmembrane</keyword>
<feature type="transmembrane region" description="Helical" evidence="2">
    <location>
        <begin position="15"/>
        <end position="35"/>
    </location>
</feature>
<evidence type="ECO:0000256" key="1">
    <source>
        <dbReference type="SAM" id="MobiDB-lite"/>
    </source>
</evidence>
<keyword evidence="2" id="KW-1133">Transmembrane helix</keyword>
<reference evidence="3 4" key="1">
    <citation type="journal article" date="2016" name="Nat. Commun.">
        <title>Thousands of microbial genomes shed light on interconnected biogeochemical processes in an aquifer system.</title>
        <authorList>
            <person name="Anantharaman K."/>
            <person name="Brown C.T."/>
            <person name="Hug L.A."/>
            <person name="Sharon I."/>
            <person name="Castelle C.J."/>
            <person name="Probst A.J."/>
            <person name="Thomas B.C."/>
            <person name="Singh A."/>
            <person name="Wilkins M.J."/>
            <person name="Karaoz U."/>
            <person name="Brodie E.L."/>
            <person name="Williams K.H."/>
            <person name="Hubbard S.S."/>
            <person name="Banfield J.F."/>
        </authorList>
    </citation>
    <scope>NUCLEOTIDE SEQUENCE [LARGE SCALE GENOMIC DNA]</scope>
</reference>
<dbReference type="AlphaFoldDB" id="A0A1F7JJ31"/>